<dbReference type="Proteomes" id="UP001181693">
    <property type="component" value="Unassembled WGS sequence"/>
</dbReference>
<dbReference type="Pfam" id="PF00229">
    <property type="entry name" value="TNF"/>
    <property type="match status" value="1"/>
</dbReference>
<dbReference type="GO" id="GO:0005615">
    <property type="term" value="C:extracellular space"/>
    <property type="evidence" value="ECO:0007669"/>
    <property type="project" value="UniProtKB-KW"/>
</dbReference>
<comment type="subcellular location">
    <subcellularLocation>
        <location evidence="1">Secreted</location>
    </subcellularLocation>
</comment>
<dbReference type="Gene3D" id="2.60.120.40">
    <property type="match status" value="1"/>
</dbReference>
<dbReference type="GO" id="GO:0005164">
    <property type="term" value="F:tumor necrosis factor receptor binding"/>
    <property type="evidence" value="ECO:0007669"/>
    <property type="project" value="InterPro"/>
</dbReference>
<evidence type="ECO:0000256" key="1">
    <source>
        <dbReference type="ARBA" id="ARBA00004613"/>
    </source>
</evidence>
<keyword evidence="5" id="KW-1015">Disulfide bond</keyword>
<dbReference type="PANTHER" id="PTHR15151">
    <property type="entry name" value="PROTEIN EIGER"/>
    <property type="match status" value="1"/>
</dbReference>
<evidence type="ECO:0000313" key="9">
    <source>
        <dbReference type="Proteomes" id="UP001181693"/>
    </source>
</evidence>
<evidence type="ECO:0000256" key="5">
    <source>
        <dbReference type="ARBA" id="ARBA00023157"/>
    </source>
</evidence>
<keyword evidence="6" id="KW-0325">Glycoprotein</keyword>
<dbReference type="GO" id="GO:0016020">
    <property type="term" value="C:membrane"/>
    <property type="evidence" value="ECO:0007669"/>
    <property type="project" value="InterPro"/>
</dbReference>
<dbReference type="GO" id="GO:0005125">
    <property type="term" value="F:cytokine activity"/>
    <property type="evidence" value="ECO:0007669"/>
    <property type="project" value="UniProtKB-KW"/>
</dbReference>
<comment type="similarity">
    <text evidence="2">Belongs to the tumor necrosis factor family.</text>
</comment>
<evidence type="ECO:0000256" key="3">
    <source>
        <dbReference type="ARBA" id="ARBA00022514"/>
    </source>
</evidence>
<dbReference type="GO" id="GO:0006955">
    <property type="term" value="P:immune response"/>
    <property type="evidence" value="ECO:0007669"/>
    <property type="project" value="InterPro"/>
</dbReference>
<dbReference type="SUPFAM" id="SSF49842">
    <property type="entry name" value="TNF-like"/>
    <property type="match status" value="1"/>
</dbReference>
<dbReference type="PROSITE" id="PS50049">
    <property type="entry name" value="THD_2"/>
    <property type="match status" value="1"/>
</dbReference>
<dbReference type="InterPro" id="IPR006052">
    <property type="entry name" value="TNF_dom"/>
</dbReference>
<dbReference type="GO" id="GO:0030890">
    <property type="term" value="P:positive regulation of B cell proliferation"/>
    <property type="evidence" value="ECO:0007669"/>
    <property type="project" value="TreeGrafter"/>
</dbReference>
<feature type="domain" description="THD" evidence="7">
    <location>
        <begin position="1"/>
        <end position="137"/>
    </location>
</feature>
<evidence type="ECO:0000256" key="2">
    <source>
        <dbReference type="ARBA" id="ARBA00008670"/>
    </source>
</evidence>
<evidence type="ECO:0000313" key="8">
    <source>
        <dbReference type="EMBL" id="DBA33128.1"/>
    </source>
</evidence>
<sequence>MTCINQIPHKCRTDDNTNIPWLLSVKHGTALEEKQNKILIKENGLFFIYSQVWYTHDVFAIGHVIQRKKMQTVGNDPNLVTLFRCIQNMPKSNPNNSCFTGGLAKLEEGDELFLQIPRSDAEISLSGDGTFFGAIKLL</sequence>
<name>A0AAV3BAM4_PYXAD</name>
<dbReference type="PANTHER" id="PTHR15151:SF2">
    <property type="entry name" value="TUMOR NECROSIS FACTOR LIGAND SUPERFAMILY MEMBER 13B"/>
    <property type="match status" value="1"/>
</dbReference>
<gene>
    <name evidence="8" type="ORF">GDO54_000858</name>
</gene>
<organism evidence="8 9">
    <name type="scientific">Pyxicephalus adspersus</name>
    <name type="common">African bullfrog</name>
    <dbReference type="NCBI Taxonomy" id="30357"/>
    <lineage>
        <taxon>Eukaryota</taxon>
        <taxon>Metazoa</taxon>
        <taxon>Chordata</taxon>
        <taxon>Craniata</taxon>
        <taxon>Vertebrata</taxon>
        <taxon>Euteleostomi</taxon>
        <taxon>Amphibia</taxon>
        <taxon>Batrachia</taxon>
        <taxon>Anura</taxon>
        <taxon>Neobatrachia</taxon>
        <taxon>Ranoidea</taxon>
        <taxon>Pyxicephalidae</taxon>
        <taxon>Pyxicephalinae</taxon>
        <taxon>Pyxicephalus</taxon>
    </lineage>
</organism>
<keyword evidence="3" id="KW-0202">Cytokine</keyword>
<dbReference type="InterPro" id="IPR051748">
    <property type="entry name" value="TNF_Ligand_Superfamily"/>
</dbReference>
<evidence type="ECO:0000256" key="4">
    <source>
        <dbReference type="ARBA" id="ARBA00022525"/>
    </source>
</evidence>
<proteinExistence type="inferred from homology"/>
<evidence type="ECO:0000259" key="7">
    <source>
        <dbReference type="PROSITE" id="PS50049"/>
    </source>
</evidence>
<accession>A0AAV3BAM4</accession>
<evidence type="ECO:0000256" key="6">
    <source>
        <dbReference type="ARBA" id="ARBA00023180"/>
    </source>
</evidence>
<reference evidence="8" key="1">
    <citation type="thesis" date="2020" institute="ProQuest LLC" country="789 East Eisenhower Parkway, Ann Arbor, MI, USA">
        <title>Comparative Genomics and Chromosome Evolution.</title>
        <authorList>
            <person name="Mudd A.B."/>
        </authorList>
    </citation>
    <scope>NUCLEOTIDE SEQUENCE</scope>
    <source>
        <strain evidence="8">1538</strain>
        <tissue evidence="8">Blood</tissue>
    </source>
</reference>
<protein>
    <recommendedName>
        <fullName evidence="7">THD domain-containing protein</fullName>
    </recommendedName>
</protein>
<dbReference type="InterPro" id="IPR008983">
    <property type="entry name" value="Tumour_necrosis_fac-like_dom"/>
</dbReference>
<dbReference type="EMBL" id="DYDO01000001">
    <property type="protein sequence ID" value="DBA33128.1"/>
    <property type="molecule type" value="Genomic_DNA"/>
</dbReference>
<keyword evidence="4" id="KW-0964">Secreted</keyword>
<comment type="caution">
    <text evidence="8">The sequence shown here is derived from an EMBL/GenBank/DDBJ whole genome shotgun (WGS) entry which is preliminary data.</text>
</comment>
<keyword evidence="9" id="KW-1185">Reference proteome</keyword>
<dbReference type="AlphaFoldDB" id="A0AAV3BAM4"/>